<protein>
    <submittedName>
        <fullName evidence="2">Uncharacterized protein</fullName>
    </submittedName>
</protein>
<evidence type="ECO:0000313" key="3">
    <source>
        <dbReference type="Proteomes" id="UP000536604"/>
    </source>
</evidence>
<sequence length="63" mass="6793">MPGDDPTASVPEADAVEQSTPASGDEDNGDWLDRAEEEVFGQASEADVLDQLQDVGEDDEDRR</sequence>
<organism evidence="2 3">
    <name type="scientific">Nocardiopsis algeriensis</name>
    <dbReference type="NCBI Taxonomy" id="1478215"/>
    <lineage>
        <taxon>Bacteria</taxon>
        <taxon>Bacillati</taxon>
        <taxon>Actinomycetota</taxon>
        <taxon>Actinomycetes</taxon>
        <taxon>Streptosporangiales</taxon>
        <taxon>Nocardiopsidaceae</taxon>
        <taxon>Nocardiopsis</taxon>
    </lineage>
</organism>
<evidence type="ECO:0000313" key="2">
    <source>
        <dbReference type="EMBL" id="MBB6118822.1"/>
    </source>
</evidence>
<dbReference type="RefSeq" id="WP_343064886.1">
    <property type="nucleotide sequence ID" value="NZ_JACHJO010000002.1"/>
</dbReference>
<dbReference type="AlphaFoldDB" id="A0A841IL93"/>
<comment type="caution">
    <text evidence="2">The sequence shown here is derived from an EMBL/GenBank/DDBJ whole genome shotgun (WGS) entry which is preliminary data.</text>
</comment>
<accession>A0A841IL93</accession>
<keyword evidence="3" id="KW-1185">Reference proteome</keyword>
<feature type="region of interest" description="Disordered" evidence="1">
    <location>
        <begin position="1"/>
        <end position="63"/>
    </location>
</feature>
<evidence type="ECO:0000256" key="1">
    <source>
        <dbReference type="SAM" id="MobiDB-lite"/>
    </source>
</evidence>
<name>A0A841IL93_9ACTN</name>
<reference evidence="2 3" key="1">
    <citation type="submission" date="2020-08" db="EMBL/GenBank/DDBJ databases">
        <title>Genomic Encyclopedia of Type Strains, Phase III (KMG-III): the genomes of soil and plant-associated and newly described type strains.</title>
        <authorList>
            <person name="Whitman W."/>
        </authorList>
    </citation>
    <scope>NUCLEOTIDE SEQUENCE [LARGE SCALE GENOMIC DNA]</scope>
    <source>
        <strain evidence="2 3">CECT 8712</strain>
    </source>
</reference>
<proteinExistence type="predicted"/>
<feature type="compositionally biased region" description="Acidic residues" evidence="1">
    <location>
        <begin position="24"/>
        <end position="39"/>
    </location>
</feature>
<dbReference type="Proteomes" id="UP000536604">
    <property type="component" value="Unassembled WGS sequence"/>
</dbReference>
<dbReference type="EMBL" id="JACHJO010000002">
    <property type="protein sequence ID" value="MBB6118822.1"/>
    <property type="molecule type" value="Genomic_DNA"/>
</dbReference>
<gene>
    <name evidence="2" type="ORF">FHS13_000754</name>
</gene>